<accession>A0A381Z693</accession>
<sequence>MTVSCNQSVQMTEDAAIAKLQEFFELLDIEQYNKNVLAEVVTDDFHIFEMGQDFTLDAFDAFIQEAAKTTVSTSWTLSDFVVSIDGHSAHLAYLNEGLFETTEQTLIHSRWMESAYMVVQDDVIKLKFLQSDLVNREVETRVGW</sequence>
<dbReference type="EMBL" id="UINC01020097">
    <property type="protein sequence ID" value="SVA84719.1"/>
    <property type="molecule type" value="Genomic_DNA"/>
</dbReference>
<dbReference type="InterPro" id="IPR032710">
    <property type="entry name" value="NTF2-like_dom_sf"/>
</dbReference>
<name>A0A381Z693_9ZZZZ</name>
<evidence type="ECO:0008006" key="2">
    <source>
        <dbReference type="Google" id="ProtNLM"/>
    </source>
</evidence>
<reference evidence="1" key="1">
    <citation type="submission" date="2018-05" db="EMBL/GenBank/DDBJ databases">
        <authorList>
            <person name="Lanie J.A."/>
            <person name="Ng W.-L."/>
            <person name="Kazmierczak K.M."/>
            <person name="Andrzejewski T.M."/>
            <person name="Davidsen T.M."/>
            <person name="Wayne K.J."/>
            <person name="Tettelin H."/>
            <person name="Glass J.I."/>
            <person name="Rusch D."/>
            <person name="Podicherti R."/>
            <person name="Tsui H.-C.T."/>
            <person name="Winkler M.E."/>
        </authorList>
    </citation>
    <scope>NUCLEOTIDE SEQUENCE</scope>
</reference>
<gene>
    <name evidence="1" type="ORF">METZ01_LOCUS137573</name>
</gene>
<evidence type="ECO:0000313" key="1">
    <source>
        <dbReference type="EMBL" id="SVA84719.1"/>
    </source>
</evidence>
<dbReference type="AlphaFoldDB" id="A0A381Z693"/>
<organism evidence="1">
    <name type="scientific">marine metagenome</name>
    <dbReference type="NCBI Taxonomy" id="408172"/>
    <lineage>
        <taxon>unclassified sequences</taxon>
        <taxon>metagenomes</taxon>
        <taxon>ecological metagenomes</taxon>
    </lineage>
</organism>
<protein>
    <recommendedName>
        <fullName evidence="2">SnoaL-like domain-containing protein</fullName>
    </recommendedName>
</protein>
<dbReference type="SUPFAM" id="SSF54427">
    <property type="entry name" value="NTF2-like"/>
    <property type="match status" value="1"/>
</dbReference>
<proteinExistence type="predicted"/>